<name>A0A4Z2EBI6_9TELE</name>
<evidence type="ECO:0000313" key="2">
    <source>
        <dbReference type="Proteomes" id="UP000314294"/>
    </source>
</evidence>
<keyword evidence="2" id="KW-1185">Reference proteome</keyword>
<organism evidence="1 2">
    <name type="scientific">Liparis tanakae</name>
    <name type="common">Tanaka's snailfish</name>
    <dbReference type="NCBI Taxonomy" id="230148"/>
    <lineage>
        <taxon>Eukaryota</taxon>
        <taxon>Metazoa</taxon>
        <taxon>Chordata</taxon>
        <taxon>Craniata</taxon>
        <taxon>Vertebrata</taxon>
        <taxon>Euteleostomi</taxon>
        <taxon>Actinopterygii</taxon>
        <taxon>Neopterygii</taxon>
        <taxon>Teleostei</taxon>
        <taxon>Neoteleostei</taxon>
        <taxon>Acanthomorphata</taxon>
        <taxon>Eupercaria</taxon>
        <taxon>Perciformes</taxon>
        <taxon>Cottioidei</taxon>
        <taxon>Cottales</taxon>
        <taxon>Liparidae</taxon>
        <taxon>Liparis</taxon>
    </lineage>
</organism>
<dbReference type="EMBL" id="SRLO01011329">
    <property type="protein sequence ID" value="TNN25930.1"/>
    <property type="molecule type" value="Genomic_DNA"/>
</dbReference>
<accession>A0A4Z2EBI6</accession>
<dbReference type="AlphaFoldDB" id="A0A4Z2EBI6"/>
<reference evidence="1 2" key="1">
    <citation type="submission" date="2019-03" db="EMBL/GenBank/DDBJ databases">
        <title>First draft genome of Liparis tanakae, snailfish: a comprehensive survey of snailfish specific genes.</title>
        <authorList>
            <person name="Kim W."/>
            <person name="Song I."/>
            <person name="Jeong J.-H."/>
            <person name="Kim D."/>
            <person name="Kim S."/>
            <person name="Ryu S."/>
            <person name="Song J.Y."/>
            <person name="Lee S.K."/>
        </authorList>
    </citation>
    <scope>NUCLEOTIDE SEQUENCE [LARGE SCALE GENOMIC DNA]</scope>
    <source>
        <tissue evidence="1">Muscle</tissue>
    </source>
</reference>
<proteinExistence type="predicted"/>
<sequence>MNPQCARCGKIVYPTEKVSCLDKVSTT</sequence>
<comment type="caution">
    <text evidence="1">The sequence shown here is derived from an EMBL/GenBank/DDBJ whole genome shotgun (WGS) entry which is preliminary data.</text>
</comment>
<dbReference type="Proteomes" id="UP000314294">
    <property type="component" value="Unassembled WGS sequence"/>
</dbReference>
<protein>
    <submittedName>
        <fullName evidence="1">LIM and SH3 domain protein 1</fullName>
    </submittedName>
</protein>
<dbReference type="SUPFAM" id="SSF57716">
    <property type="entry name" value="Glucocorticoid receptor-like (DNA-binding domain)"/>
    <property type="match status" value="1"/>
</dbReference>
<gene>
    <name evidence="1" type="primary">LASP1_3</name>
    <name evidence="1" type="ORF">EYF80_063934</name>
</gene>
<evidence type="ECO:0000313" key="1">
    <source>
        <dbReference type="EMBL" id="TNN25930.1"/>
    </source>
</evidence>